<evidence type="ECO:0000256" key="5">
    <source>
        <dbReference type="ARBA" id="ARBA00023136"/>
    </source>
</evidence>
<evidence type="ECO:0000256" key="4">
    <source>
        <dbReference type="ARBA" id="ARBA00022729"/>
    </source>
</evidence>
<evidence type="ECO:0000256" key="6">
    <source>
        <dbReference type="SAM" id="MobiDB-lite"/>
    </source>
</evidence>
<dbReference type="EMBL" id="JAZDWU010000010">
    <property type="protein sequence ID" value="KAK9988134.1"/>
    <property type="molecule type" value="Genomic_DNA"/>
</dbReference>
<feature type="region of interest" description="Disordered" evidence="6">
    <location>
        <begin position="88"/>
        <end position="125"/>
    </location>
</feature>
<dbReference type="AlphaFoldDB" id="A0AAW2BQ58"/>
<evidence type="ECO:0000256" key="2">
    <source>
        <dbReference type="ARBA" id="ARBA00022475"/>
    </source>
</evidence>
<dbReference type="GO" id="GO:0009834">
    <property type="term" value="P:plant-type secondary cell wall biogenesis"/>
    <property type="evidence" value="ECO:0007669"/>
    <property type="project" value="TreeGrafter"/>
</dbReference>
<reference evidence="7 8" key="1">
    <citation type="submission" date="2024-01" db="EMBL/GenBank/DDBJ databases">
        <title>A telomere-to-telomere, gap-free genome of sweet tea (Lithocarpus litseifolius).</title>
        <authorList>
            <person name="Zhou J."/>
        </authorList>
    </citation>
    <scope>NUCLEOTIDE SEQUENCE [LARGE SCALE GENOMIC DNA]</scope>
    <source>
        <strain evidence="7">Zhou-2022a</strain>
        <tissue evidence="7">Leaf</tissue>
    </source>
</reference>
<accession>A0AAW2BQ58</accession>
<gene>
    <name evidence="7" type="ORF">SO802_028373</name>
</gene>
<evidence type="ECO:0000256" key="3">
    <source>
        <dbReference type="ARBA" id="ARBA00022622"/>
    </source>
</evidence>
<dbReference type="PANTHER" id="PTHR32077:SF86">
    <property type="entry name" value="FAS1 DOMAIN-CONTAINING PROTEIN SELMODRAFT_448915"/>
    <property type="match status" value="1"/>
</dbReference>
<evidence type="ECO:0000256" key="1">
    <source>
        <dbReference type="ARBA" id="ARBA00004609"/>
    </source>
</evidence>
<dbReference type="InterPro" id="IPR045003">
    <property type="entry name" value="FLA_A"/>
</dbReference>
<name>A0AAW2BQ58_9ROSI</name>
<keyword evidence="4" id="KW-0732">Signal</keyword>
<comment type="caution">
    <text evidence="7">The sequence shown here is derived from an EMBL/GenBank/DDBJ whole genome shotgun (WGS) entry which is preliminary data.</text>
</comment>
<dbReference type="GO" id="GO:0098552">
    <property type="term" value="C:side of membrane"/>
    <property type="evidence" value="ECO:0007669"/>
    <property type="project" value="UniProtKB-KW"/>
</dbReference>
<sequence length="156" mass="16968">MIGRLRLILNGLKSNNGDMNTLATDGASKFDFTVQNDGMEVMLKTKVVTAKITGTLINEQPITIYTINKDLLPKELFKAQAETPAPALALDVTMDSPKPSTKKSKKAPSPSDEANTPSPTDDAADQVADQNAAVRFDGTRFGSLIVCVWWIVKKMR</sequence>
<keyword evidence="8" id="KW-1185">Reference proteome</keyword>
<keyword evidence="5" id="KW-0472">Membrane</keyword>
<evidence type="ECO:0000313" key="8">
    <source>
        <dbReference type="Proteomes" id="UP001459277"/>
    </source>
</evidence>
<dbReference type="Proteomes" id="UP001459277">
    <property type="component" value="Unassembled WGS sequence"/>
</dbReference>
<keyword evidence="3" id="KW-0325">Glycoprotein</keyword>
<organism evidence="7 8">
    <name type="scientific">Lithocarpus litseifolius</name>
    <dbReference type="NCBI Taxonomy" id="425828"/>
    <lineage>
        <taxon>Eukaryota</taxon>
        <taxon>Viridiplantae</taxon>
        <taxon>Streptophyta</taxon>
        <taxon>Embryophyta</taxon>
        <taxon>Tracheophyta</taxon>
        <taxon>Spermatophyta</taxon>
        <taxon>Magnoliopsida</taxon>
        <taxon>eudicotyledons</taxon>
        <taxon>Gunneridae</taxon>
        <taxon>Pentapetalae</taxon>
        <taxon>rosids</taxon>
        <taxon>fabids</taxon>
        <taxon>Fagales</taxon>
        <taxon>Fagaceae</taxon>
        <taxon>Lithocarpus</taxon>
    </lineage>
</organism>
<evidence type="ECO:0000313" key="7">
    <source>
        <dbReference type="EMBL" id="KAK9988134.1"/>
    </source>
</evidence>
<dbReference type="GO" id="GO:0005886">
    <property type="term" value="C:plasma membrane"/>
    <property type="evidence" value="ECO:0007669"/>
    <property type="project" value="UniProtKB-SubCell"/>
</dbReference>
<keyword evidence="2" id="KW-1003">Cell membrane</keyword>
<proteinExistence type="predicted"/>
<comment type="subcellular location">
    <subcellularLocation>
        <location evidence="1">Cell membrane</location>
        <topology evidence="1">Lipid-anchor</topology>
        <topology evidence="1">GPI-anchor</topology>
    </subcellularLocation>
</comment>
<protein>
    <submittedName>
        <fullName evidence="7">Uncharacterized protein</fullName>
    </submittedName>
</protein>
<dbReference type="PANTHER" id="PTHR32077">
    <property type="entry name" value="FASCICLIN-LIKE ARABINOGALACTAN PROTEIN"/>
    <property type="match status" value="1"/>
</dbReference>
<keyword evidence="3" id="KW-0449">Lipoprotein</keyword>
<keyword evidence="3" id="KW-0336">GPI-anchor</keyword>